<sequence length="30" mass="3539">MADFQQFEPDLYQTGFYSDDPDHHVSNYGN</sequence>
<reference evidence="1" key="2">
    <citation type="submission" date="2016-06" db="EMBL/GenBank/DDBJ databases">
        <title>The genome of a short-lived fish provides insights into sex chromosome evolution and the genetic control of aging.</title>
        <authorList>
            <person name="Reichwald K."/>
            <person name="Felder M."/>
            <person name="Petzold A."/>
            <person name="Koch P."/>
            <person name="Groth M."/>
            <person name="Platzer M."/>
        </authorList>
    </citation>
    <scope>NUCLEOTIDE SEQUENCE</scope>
    <source>
        <tissue evidence="1">Brain</tissue>
    </source>
</reference>
<name>A0A1A8PD74_9TELE</name>
<accession>A0A1A8PD74</accession>
<reference evidence="1" key="1">
    <citation type="submission" date="2016-05" db="EMBL/GenBank/DDBJ databases">
        <authorList>
            <person name="Lavstsen T."/>
            <person name="Jespersen J.S."/>
        </authorList>
    </citation>
    <scope>NUCLEOTIDE SEQUENCE</scope>
    <source>
        <tissue evidence="1">Brain</tissue>
    </source>
</reference>
<dbReference type="EMBL" id="HAEH01006419">
    <property type="protein sequence ID" value="SBR79178.1"/>
    <property type="molecule type" value="Transcribed_RNA"/>
</dbReference>
<feature type="non-terminal residue" evidence="1">
    <location>
        <position position="30"/>
    </location>
</feature>
<dbReference type="AlphaFoldDB" id="A0A1A8PD74"/>
<evidence type="ECO:0000313" key="1">
    <source>
        <dbReference type="EMBL" id="SBR79178.1"/>
    </source>
</evidence>
<proteinExistence type="predicted"/>
<gene>
    <name evidence="1" type="primary">YIPF7</name>
</gene>
<organism evidence="1">
    <name type="scientific">Nothobranchius rachovii</name>
    <name type="common">bluefin notho</name>
    <dbReference type="NCBI Taxonomy" id="451742"/>
    <lineage>
        <taxon>Eukaryota</taxon>
        <taxon>Metazoa</taxon>
        <taxon>Chordata</taxon>
        <taxon>Craniata</taxon>
        <taxon>Vertebrata</taxon>
        <taxon>Euteleostomi</taxon>
        <taxon>Actinopterygii</taxon>
        <taxon>Neopterygii</taxon>
        <taxon>Teleostei</taxon>
        <taxon>Neoteleostei</taxon>
        <taxon>Acanthomorphata</taxon>
        <taxon>Ovalentaria</taxon>
        <taxon>Atherinomorphae</taxon>
        <taxon>Cyprinodontiformes</taxon>
        <taxon>Nothobranchiidae</taxon>
        <taxon>Nothobranchius</taxon>
    </lineage>
</organism>
<protein>
    <submittedName>
        <fullName evidence="1">Yip1 domain family, member 7</fullName>
    </submittedName>
</protein>